<proteinExistence type="predicted"/>
<organism evidence="1 2">
    <name type="scientific">Araneus ventricosus</name>
    <name type="common">Orbweaver spider</name>
    <name type="synonym">Epeira ventricosa</name>
    <dbReference type="NCBI Taxonomy" id="182803"/>
    <lineage>
        <taxon>Eukaryota</taxon>
        <taxon>Metazoa</taxon>
        <taxon>Ecdysozoa</taxon>
        <taxon>Arthropoda</taxon>
        <taxon>Chelicerata</taxon>
        <taxon>Arachnida</taxon>
        <taxon>Araneae</taxon>
        <taxon>Araneomorphae</taxon>
        <taxon>Entelegynae</taxon>
        <taxon>Araneoidea</taxon>
        <taxon>Araneidae</taxon>
        <taxon>Araneus</taxon>
    </lineage>
</organism>
<protein>
    <submittedName>
        <fullName evidence="1">Uncharacterized protein</fullName>
    </submittedName>
</protein>
<dbReference type="EMBL" id="BGPR01001366">
    <property type="protein sequence ID" value="GBM52141.1"/>
    <property type="molecule type" value="Genomic_DNA"/>
</dbReference>
<evidence type="ECO:0000313" key="1">
    <source>
        <dbReference type="EMBL" id="GBM52141.1"/>
    </source>
</evidence>
<gene>
    <name evidence="1" type="ORF">AVEN_189329_1</name>
</gene>
<dbReference type="AlphaFoldDB" id="A0A4Y2GFH1"/>
<dbReference type="Proteomes" id="UP000499080">
    <property type="component" value="Unassembled WGS sequence"/>
</dbReference>
<comment type="caution">
    <text evidence="1">The sequence shown here is derived from an EMBL/GenBank/DDBJ whole genome shotgun (WGS) entry which is preliminary data.</text>
</comment>
<sequence>MVVEAFAPLLNQSMETGIKEIKVQIAEPLNDRFLNFGNGSEKATCQVLLQLSEEMKITRCKIRPLGGVFQCLCGGRARQFCTPVSMKEHNVFTPVFMTLRLLPKLQLVGDEIQLGMFLLSAKPYYTSHFNRRPLSREATLSSFPKLLECFRNASFIC</sequence>
<evidence type="ECO:0000313" key="2">
    <source>
        <dbReference type="Proteomes" id="UP000499080"/>
    </source>
</evidence>
<reference evidence="1 2" key="1">
    <citation type="journal article" date="2019" name="Sci. Rep.">
        <title>Orb-weaving spider Araneus ventricosus genome elucidates the spidroin gene catalogue.</title>
        <authorList>
            <person name="Kono N."/>
            <person name="Nakamura H."/>
            <person name="Ohtoshi R."/>
            <person name="Moran D.A.P."/>
            <person name="Shinohara A."/>
            <person name="Yoshida Y."/>
            <person name="Fujiwara M."/>
            <person name="Mori M."/>
            <person name="Tomita M."/>
            <person name="Arakawa K."/>
        </authorList>
    </citation>
    <scope>NUCLEOTIDE SEQUENCE [LARGE SCALE GENOMIC DNA]</scope>
</reference>
<accession>A0A4Y2GFH1</accession>
<keyword evidence="2" id="KW-1185">Reference proteome</keyword>
<name>A0A4Y2GFH1_ARAVE</name>